<sequence length="218" mass="23962">MTGSWRLKLMIIDEVKGRKGKHRIEKKPRQERKKERNEEWRAAGPSLHVWSGAAAGSEPLCLSVERKPGRKEGKKEEVFSWSEEIEVITLYTIALSYVGLHSRHACNCAIESIPPAAPLHYLPERIGCGVSPSAHPPASQPAIKKSGYAQTLRYSSSSSSSELRAASGAVCWLPSARLAWTRQLGLETARLTALGVAPLSSECPLWPQTSLIICHDTL</sequence>
<feature type="region of interest" description="Disordered" evidence="1">
    <location>
        <begin position="18"/>
        <end position="42"/>
    </location>
</feature>
<name>A0A176VNG1_MARPO</name>
<comment type="caution">
    <text evidence="2">The sequence shown here is derived from an EMBL/GenBank/DDBJ whole genome shotgun (WGS) entry which is preliminary data.</text>
</comment>
<proteinExistence type="predicted"/>
<feature type="compositionally biased region" description="Basic residues" evidence="1">
    <location>
        <begin position="18"/>
        <end position="31"/>
    </location>
</feature>
<reference evidence="2" key="1">
    <citation type="submission" date="2016-03" db="EMBL/GenBank/DDBJ databases">
        <title>Mechanisms controlling the formation of the plant cell surface in tip-growing cells are functionally conserved among land plants.</title>
        <authorList>
            <person name="Honkanen S."/>
            <person name="Jones V.A."/>
            <person name="Morieri G."/>
            <person name="Champion C."/>
            <person name="Hetherington A.J."/>
            <person name="Kelly S."/>
            <person name="Saint-Marcoux D."/>
            <person name="Proust H."/>
            <person name="Prescott H."/>
            <person name="Dolan L."/>
        </authorList>
    </citation>
    <scope>NUCLEOTIDE SEQUENCE [LARGE SCALE GENOMIC DNA]</scope>
    <source>
        <tissue evidence="2">Whole gametophyte</tissue>
    </source>
</reference>
<dbReference type="AlphaFoldDB" id="A0A176VNG1"/>
<accession>A0A176VNG1</accession>
<evidence type="ECO:0000256" key="1">
    <source>
        <dbReference type="SAM" id="MobiDB-lite"/>
    </source>
</evidence>
<protein>
    <submittedName>
        <fullName evidence="2">Uncharacterized protein</fullName>
    </submittedName>
</protein>
<feature type="compositionally biased region" description="Basic and acidic residues" evidence="1">
    <location>
        <begin position="32"/>
        <end position="41"/>
    </location>
</feature>
<evidence type="ECO:0000313" key="2">
    <source>
        <dbReference type="EMBL" id="OAE22469.1"/>
    </source>
</evidence>
<dbReference type="EMBL" id="LVLJ01003178">
    <property type="protein sequence ID" value="OAE22469.1"/>
    <property type="molecule type" value="Genomic_DNA"/>
</dbReference>
<keyword evidence="3" id="KW-1185">Reference proteome</keyword>
<dbReference type="Proteomes" id="UP000077202">
    <property type="component" value="Unassembled WGS sequence"/>
</dbReference>
<evidence type="ECO:0000313" key="3">
    <source>
        <dbReference type="Proteomes" id="UP000077202"/>
    </source>
</evidence>
<organism evidence="2 3">
    <name type="scientific">Marchantia polymorpha subsp. ruderalis</name>
    <dbReference type="NCBI Taxonomy" id="1480154"/>
    <lineage>
        <taxon>Eukaryota</taxon>
        <taxon>Viridiplantae</taxon>
        <taxon>Streptophyta</taxon>
        <taxon>Embryophyta</taxon>
        <taxon>Marchantiophyta</taxon>
        <taxon>Marchantiopsida</taxon>
        <taxon>Marchantiidae</taxon>
        <taxon>Marchantiales</taxon>
        <taxon>Marchantiaceae</taxon>
        <taxon>Marchantia</taxon>
    </lineage>
</organism>
<gene>
    <name evidence="2" type="ORF">AXG93_4697s1050</name>
</gene>